<dbReference type="EMBL" id="MG201401">
    <property type="protein sequence ID" value="ATS92420.1"/>
    <property type="molecule type" value="Genomic_DNA"/>
</dbReference>
<gene>
    <name evidence="1" type="ORF">PGT2_g00002</name>
</gene>
<protein>
    <submittedName>
        <fullName evidence="1">Uncharacterized protein</fullName>
    </submittedName>
</protein>
<reference evidence="1 2" key="1">
    <citation type="submission" date="2017-10" db="EMBL/GenBank/DDBJ databases">
        <title>Complete genome sequence of Escherichia coli bacteriophage PGT2.</title>
        <authorList>
            <person name="Kulikov E.E."/>
            <person name="Golomidova A.K."/>
            <person name="Kudryavtseva A.V."/>
            <person name="Letarov A.V."/>
        </authorList>
    </citation>
    <scope>NUCLEOTIDE SEQUENCE [LARGE SCALE GENOMIC DNA]</scope>
</reference>
<accession>A0A2D2W2Z9</accession>
<evidence type="ECO:0000313" key="1">
    <source>
        <dbReference type="EMBL" id="ATS92420.1"/>
    </source>
</evidence>
<organism evidence="1 2">
    <name type="scientific">Escherichia phage PGT2</name>
    <dbReference type="NCBI Taxonomy" id="2047782"/>
    <lineage>
        <taxon>Viruses</taxon>
        <taxon>Duplodnaviria</taxon>
        <taxon>Heunggongvirae</taxon>
        <taxon>Uroviricota</taxon>
        <taxon>Caudoviricetes</taxon>
        <taxon>Autographivirales</taxon>
        <taxon>Autonotataviridae</taxon>
        <taxon>Ermolevavirus</taxon>
        <taxon>Ermolevavirus PGT2</taxon>
    </lineage>
</organism>
<evidence type="ECO:0000313" key="2">
    <source>
        <dbReference type="Proteomes" id="UP000240674"/>
    </source>
</evidence>
<sequence length="52" mass="5996">MTYYESAENEMITAARAEKEVRRHGCSVAEFYADCGTHEEYDAQAVLEWLGY</sequence>
<keyword evidence="2" id="KW-1185">Reference proteome</keyword>
<proteinExistence type="predicted"/>
<name>A0A2D2W2Z9_9CAUD</name>
<dbReference type="Proteomes" id="UP000240674">
    <property type="component" value="Segment"/>
</dbReference>